<reference evidence="2 3" key="1">
    <citation type="submission" date="2018-10" db="EMBL/GenBank/DDBJ databases">
        <authorList>
            <person name="Li J."/>
        </authorList>
    </citation>
    <scope>NUCLEOTIDE SEQUENCE [LARGE SCALE GENOMIC DNA]</scope>
    <source>
        <strain evidence="2 3">IF 016277</strain>
    </source>
</reference>
<sequence length="345" mass="35948">MLSLHARGRAALSISVLVFFLAMTTLIVEGHSLGALKAQLSTFEEAGGNVLVVDAEGASIPQQPCSTLSDVRGVIRAGAMVGVATVHSSIEPSISFRQGTVSAEYLMILSPDWDATPGAVLGPEASDTVGLAPGSELRLGESETDTRFGSALPASPRAADRARWIYNVRVVSDEDAIRECWVQANSGYLNQVREAAAAAFSGTDALRIRSLVDPGSAQSAIAGYDSRLTGWLWLVVGPIIGGVILTHLRARASEYALYRVSGFAAQDVALISYLEIIILVLLPSLIAASAAAMFFAGRGTLDADVFAVVSTTTLKIVGSGIVVAVALGFGLVLSSDLGRTMKGRG</sequence>
<feature type="transmembrane region" description="Helical" evidence="1">
    <location>
        <begin position="316"/>
        <end position="334"/>
    </location>
</feature>
<organism evidence="2 3">
    <name type="scientific">Mycetocola tolaasinivorans</name>
    <dbReference type="NCBI Taxonomy" id="76635"/>
    <lineage>
        <taxon>Bacteria</taxon>
        <taxon>Bacillati</taxon>
        <taxon>Actinomycetota</taxon>
        <taxon>Actinomycetes</taxon>
        <taxon>Micrococcales</taxon>
        <taxon>Microbacteriaceae</taxon>
        <taxon>Mycetocola</taxon>
    </lineage>
</organism>
<keyword evidence="3" id="KW-1185">Reference proteome</keyword>
<evidence type="ECO:0000313" key="2">
    <source>
        <dbReference type="EMBL" id="RLP74525.1"/>
    </source>
</evidence>
<evidence type="ECO:0000256" key="1">
    <source>
        <dbReference type="SAM" id="Phobius"/>
    </source>
</evidence>
<evidence type="ECO:0008006" key="4">
    <source>
        <dbReference type="Google" id="ProtNLM"/>
    </source>
</evidence>
<keyword evidence="1" id="KW-0812">Transmembrane</keyword>
<keyword evidence="1" id="KW-1133">Transmembrane helix</keyword>
<comment type="caution">
    <text evidence="2">The sequence shown here is derived from an EMBL/GenBank/DDBJ whole genome shotgun (WGS) entry which is preliminary data.</text>
</comment>
<dbReference type="AlphaFoldDB" id="A0A3L7A3A0"/>
<accession>A0A3L7A3A0</accession>
<dbReference type="Proteomes" id="UP000272503">
    <property type="component" value="Unassembled WGS sequence"/>
</dbReference>
<keyword evidence="1" id="KW-0472">Membrane</keyword>
<evidence type="ECO:0000313" key="3">
    <source>
        <dbReference type="Proteomes" id="UP000272503"/>
    </source>
</evidence>
<dbReference type="EMBL" id="RCUX01000010">
    <property type="protein sequence ID" value="RLP74525.1"/>
    <property type="molecule type" value="Genomic_DNA"/>
</dbReference>
<gene>
    <name evidence="2" type="ORF">D9V32_12600</name>
</gene>
<protein>
    <recommendedName>
        <fullName evidence="4">ABC transporter permease</fullName>
    </recommendedName>
</protein>
<feature type="transmembrane region" description="Helical" evidence="1">
    <location>
        <begin position="268"/>
        <end position="296"/>
    </location>
</feature>
<proteinExistence type="predicted"/>
<feature type="transmembrane region" description="Helical" evidence="1">
    <location>
        <begin position="230"/>
        <end position="248"/>
    </location>
</feature>
<name>A0A3L7A3A0_9MICO</name>